<accession>S8C077</accession>
<sequence>MSLSKEQKPDPWSIQRGNYNWTPGAPLLLATFRCLSLPAQYMIITKSTALPFIDPNVSLSSLTLHQSLMLAMPAYIVFKHVYWLFFLMREPLTINFSFFGGIADMAFEAVTSYMYTLAPQIPLWSPDLVVPGALMNFTGITAEWLSEIQRSRWKRDPKNDGKVYTGSLWGLVRNPSYACNVVFAFGYALAAGGPLYAVFYSGIYVSNFVFNAVPGFEAYMKQKYAGQWEAVERKVRWRLFPGIY</sequence>
<feature type="transmembrane region" description="Helical" evidence="1">
    <location>
        <begin position="92"/>
        <end position="116"/>
    </location>
</feature>
<organism evidence="2 3">
    <name type="scientific">Dactylellina haptotyla (strain CBS 200.50)</name>
    <name type="common">Nematode-trapping fungus</name>
    <name type="synonym">Monacrosporium haptotylum</name>
    <dbReference type="NCBI Taxonomy" id="1284197"/>
    <lineage>
        <taxon>Eukaryota</taxon>
        <taxon>Fungi</taxon>
        <taxon>Dikarya</taxon>
        <taxon>Ascomycota</taxon>
        <taxon>Pezizomycotina</taxon>
        <taxon>Orbiliomycetes</taxon>
        <taxon>Orbiliales</taxon>
        <taxon>Orbiliaceae</taxon>
        <taxon>Dactylellina</taxon>
    </lineage>
</organism>
<dbReference type="OMA" id="ATHINYG"/>
<keyword evidence="3" id="KW-1185">Reference proteome</keyword>
<dbReference type="Gene3D" id="1.20.120.1630">
    <property type="match status" value="1"/>
</dbReference>
<dbReference type="InterPro" id="IPR010721">
    <property type="entry name" value="UstE-like"/>
</dbReference>
<feature type="transmembrane region" description="Helical" evidence="1">
    <location>
        <begin position="64"/>
        <end position="85"/>
    </location>
</feature>
<comment type="caution">
    <text evidence="2">The sequence shown here is derived from an EMBL/GenBank/DDBJ whole genome shotgun (WGS) entry which is preliminary data.</text>
</comment>
<reference evidence="2 3" key="1">
    <citation type="journal article" date="2013" name="PLoS Genet.">
        <title>Genomic mechanisms accounting for the adaptation to parasitism in nematode-trapping fungi.</title>
        <authorList>
            <person name="Meerupati T."/>
            <person name="Andersson K.M."/>
            <person name="Friman E."/>
            <person name="Kumar D."/>
            <person name="Tunlid A."/>
            <person name="Ahren D."/>
        </authorList>
    </citation>
    <scope>NUCLEOTIDE SEQUENCE [LARGE SCALE GENOMIC DNA]</scope>
    <source>
        <strain evidence="2 3">CBS 200.50</strain>
    </source>
</reference>
<proteinExistence type="predicted"/>
<protein>
    <recommendedName>
        <fullName evidence="4">Steroid 5-alpha reductase C-terminal domain-containing protein</fullName>
    </recommendedName>
</protein>
<evidence type="ECO:0000313" key="2">
    <source>
        <dbReference type="EMBL" id="EPS40987.1"/>
    </source>
</evidence>
<dbReference type="Proteomes" id="UP000015100">
    <property type="component" value="Unassembled WGS sequence"/>
</dbReference>
<evidence type="ECO:0000256" key="1">
    <source>
        <dbReference type="SAM" id="Phobius"/>
    </source>
</evidence>
<evidence type="ECO:0000313" key="3">
    <source>
        <dbReference type="Proteomes" id="UP000015100"/>
    </source>
</evidence>
<dbReference type="Pfam" id="PF06966">
    <property type="entry name" value="DUF1295"/>
    <property type="match status" value="1"/>
</dbReference>
<dbReference type="STRING" id="1284197.S8C077"/>
<keyword evidence="1" id="KW-0812">Transmembrane</keyword>
<name>S8C077_DACHA</name>
<keyword evidence="1" id="KW-0472">Membrane</keyword>
<evidence type="ECO:0008006" key="4">
    <source>
        <dbReference type="Google" id="ProtNLM"/>
    </source>
</evidence>
<dbReference type="OrthoDB" id="67965at2759"/>
<reference evidence="3" key="2">
    <citation type="submission" date="2013-04" db="EMBL/GenBank/DDBJ databases">
        <title>Genomic mechanisms accounting for the adaptation to parasitism in nematode-trapping fungi.</title>
        <authorList>
            <person name="Ahren D.G."/>
        </authorList>
    </citation>
    <scope>NUCLEOTIDE SEQUENCE [LARGE SCALE GENOMIC DNA]</scope>
    <source>
        <strain evidence="3">CBS 200.50</strain>
    </source>
</reference>
<gene>
    <name evidence="2" type="ORF">H072_5105</name>
</gene>
<dbReference type="AlphaFoldDB" id="S8C077"/>
<keyword evidence="1" id="KW-1133">Transmembrane helix</keyword>
<dbReference type="EMBL" id="AQGS01000267">
    <property type="protein sequence ID" value="EPS40987.1"/>
    <property type="molecule type" value="Genomic_DNA"/>
</dbReference>
<dbReference type="HOGENOM" id="CLU_065850_0_0_1"/>
<dbReference type="eggNOG" id="ENOG502SQVV">
    <property type="taxonomic scope" value="Eukaryota"/>
</dbReference>